<evidence type="ECO:0000256" key="7">
    <source>
        <dbReference type="ARBA" id="ARBA00022825"/>
    </source>
</evidence>
<dbReference type="Proteomes" id="UP000245368">
    <property type="component" value="Chromosome"/>
</dbReference>
<dbReference type="InterPro" id="IPR022398">
    <property type="entry name" value="Peptidase_S8_His-AS"/>
</dbReference>
<dbReference type="KEGG" id="dez:DKM44_02945"/>
<evidence type="ECO:0000256" key="6">
    <source>
        <dbReference type="ARBA" id="ARBA00022801"/>
    </source>
</evidence>
<dbReference type="Pfam" id="PF00082">
    <property type="entry name" value="Peptidase_S8"/>
    <property type="match status" value="1"/>
</dbReference>
<dbReference type="Pfam" id="PF06280">
    <property type="entry name" value="fn3_5"/>
    <property type="match status" value="1"/>
</dbReference>
<feature type="domain" description="PA" evidence="14">
    <location>
        <begin position="378"/>
        <end position="467"/>
    </location>
</feature>
<sequence>MTSRTSFKALSLLTLAVALAACGHSAPSVSQAKLRPPASPVKLGESAAPKQYFVELSGDPSDLSAQSVSSQQVSFRAQAKAQGIVYQELKSYSLLFNGFVVRADSTAKRQLEHLGGVVALYPVQKVQLPQTQVSPAAAAPQMFTARGMTGADIANNELGLTGKGVKVGVIDSGIDMEHPAFTGRIIKQHDFVGDAYNANDPAHTTPVPDENADDCGGHGTHVAGIVGGSDPATGFKGVAPEVLFGAYKVFGCEGSVDDPVILDAMELAVRDGMQVINMSLGSGYGWAESPLARAASRVIKRGVVMVNSQGNDGDTGQFSAGAPAVGDQVIAVGSVANVAFRLPKAVLSDGTEIGYTNNNSGHDAPLSGSMEVVKGPASSPTATEDGCTSTGGYAPNSLTGKVLLIRRGTCTFYEKAFNAQKAGAAVVLIYNRLPEHLDGVGLTPPTSNDPAITVPVISISGTLGAKIDAVITKGKTTLTWTKDTISIANPAGSTSSTFSSIGATPTLTFKPEVSAPGGSIYSTYPLSKTAVGYQTLSGTSMSSPHVAGAVALLLQAHPGLPAKNVVTLLQNTANPVSLRFNSTTYNGLLNYVQQQGAGMIDIPAAATTQVTATPSKLELGESQTFPTRLKVVVLKNSSNKAVTYTASHHPAMTIYGTTYTVLPDDENVASMTVNGKSVDGASTLSVTVPAGGETELNLAITAPSGADDLSQFGGYLVLKATEGSAHLSIPYIGFKGDYQAIPVLTDAYIGNTKFKFPMLIQRDADGDQDFAPTKPVYTLAEIKPGQPDQPYAFVHFNHQARKANLDALKADGTLAAELDRDQYMPRNAKDHYAAAGDDVWFTYSWDGKDSAGKTLLPNGDYKLRLRVLKPLGDESNPADWEEWVSPVFTLKHN</sequence>
<keyword evidence="3" id="KW-0964">Secreted</keyword>
<evidence type="ECO:0000256" key="3">
    <source>
        <dbReference type="ARBA" id="ARBA00022525"/>
    </source>
</evidence>
<keyword evidence="5 12" id="KW-0732">Signal</keyword>
<evidence type="ECO:0000256" key="12">
    <source>
        <dbReference type="SAM" id="SignalP"/>
    </source>
</evidence>
<evidence type="ECO:0000256" key="1">
    <source>
        <dbReference type="ARBA" id="ARBA00011073"/>
    </source>
</evidence>
<keyword evidence="7 9" id="KW-0720">Serine protease</keyword>
<evidence type="ECO:0000256" key="9">
    <source>
        <dbReference type="PROSITE-ProRule" id="PRU01240"/>
    </source>
</evidence>
<dbReference type="PANTHER" id="PTHR43806">
    <property type="entry name" value="PEPTIDASE S8"/>
    <property type="match status" value="1"/>
</dbReference>
<keyword evidence="4 9" id="KW-0645">Protease</keyword>
<feature type="domain" description="Peptidase S8/S53" evidence="13">
    <location>
        <begin position="162"/>
        <end position="584"/>
    </location>
</feature>
<evidence type="ECO:0000256" key="4">
    <source>
        <dbReference type="ARBA" id="ARBA00022670"/>
    </source>
</evidence>
<feature type="chain" id="PRO_5016261895" evidence="12">
    <location>
        <begin position="21"/>
        <end position="893"/>
    </location>
</feature>
<dbReference type="GO" id="GO:0005615">
    <property type="term" value="C:extracellular space"/>
    <property type="evidence" value="ECO:0007669"/>
    <property type="project" value="TreeGrafter"/>
</dbReference>
<dbReference type="GO" id="GO:0004252">
    <property type="term" value="F:serine-type endopeptidase activity"/>
    <property type="evidence" value="ECO:0007669"/>
    <property type="project" value="UniProtKB-UniRule"/>
</dbReference>
<proteinExistence type="inferred from homology"/>
<keyword evidence="6 9" id="KW-0378">Hydrolase</keyword>
<dbReference type="EMBL" id="CP029494">
    <property type="protein sequence ID" value="AWN24434.1"/>
    <property type="molecule type" value="Genomic_DNA"/>
</dbReference>
<feature type="domain" description="C5a peptidase/Subtilisin-like protease SBT2-like Fn3-like" evidence="15">
    <location>
        <begin position="629"/>
        <end position="731"/>
    </location>
</feature>
<dbReference type="GO" id="GO:0016020">
    <property type="term" value="C:membrane"/>
    <property type="evidence" value="ECO:0007669"/>
    <property type="project" value="InterPro"/>
</dbReference>
<gene>
    <name evidence="16" type="ORF">DKM44_02945</name>
</gene>
<dbReference type="InterPro" id="IPR023827">
    <property type="entry name" value="Peptidase_S8_Asp-AS"/>
</dbReference>
<dbReference type="InterPro" id="IPR046450">
    <property type="entry name" value="PA_dom_sf"/>
</dbReference>
<evidence type="ECO:0000259" key="13">
    <source>
        <dbReference type="Pfam" id="PF00082"/>
    </source>
</evidence>
<dbReference type="SUPFAM" id="SSF52743">
    <property type="entry name" value="Subtilisin-like"/>
    <property type="match status" value="1"/>
</dbReference>
<dbReference type="Gene3D" id="3.40.50.200">
    <property type="entry name" value="Peptidase S8/S53 domain"/>
    <property type="match status" value="1"/>
</dbReference>
<dbReference type="InterPro" id="IPR034187">
    <property type="entry name" value="Peptidases_S8_5"/>
</dbReference>
<dbReference type="PRINTS" id="PR00723">
    <property type="entry name" value="SUBTILISIN"/>
</dbReference>
<evidence type="ECO:0000256" key="8">
    <source>
        <dbReference type="PIRSR" id="PIRSR615500-1"/>
    </source>
</evidence>
<dbReference type="PANTHER" id="PTHR43806:SF66">
    <property type="entry name" value="SERIN ENDOPEPTIDASE"/>
    <property type="match status" value="1"/>
</dbReference>
<dbReference type="InterPro" id="IPR000209">
    <property type="entry name" value="Peptidase_S8/S53_dom"/>
</dbReference>
<feature type="region of interest" description="Disordered" evidence="11">
    <location>
        <begin position="372"/>
        <end position="391"/>
    </location>
</feature>
<dbReference type="PROSITE" id="PS00138">
    <property type="entry name" value="SUBTILASE_SER"/>
    <property type="match status" value="1"/>
</dbReference>
<evidence type="ECO:0000256" key="2">
    <source>
        <dbReference type="ARBA" id="ARBA00022512"/>
    </source>
</evidence>
<dbReference type="InterPro" id="IPR003137">
    <property type="entry name" value="PA_domain"/>
</dbReference>
<keyword evidence="2" id="KW-0134">Cell wall</keyword>
<dbReference type="PROSITE" id="PS51892">
    <property type="entry name" value="SUBTILASE"/>
    <property type="match status" value="1"/>
</dbReference>
<dbReference type="CDD" id="cd00538">
    <property type="entry name" value="PA"/>
    <property type="match status" value="1"/>
</dbReference>
<dbReference type="InterPro" id="IPR050131">
    <property type="entry name" value="Peptidase_S8_subtilisin-like"/>
</dbReference>
<dbReference type="Pfam" id="PF02225">
    <property type="entry name" value="PA"/>
    <property type="match status" value="1"/>
</dbReference>
<feature type="compositionally biased region" description="Polar residues" evidence="11">
    <location>
        <begin position="378"/>
        <end position="391"/>
    </location>
</feature>
<dbReference type="InterPro" id="IPR036852">
    <property type="entry name" value="Peptidase_S8/S53_dom_sf"/>
</dbReference>
<name>A0A2Z3JVC2_9DEIO</name>
<dbReference type="SUPFAM" id="SSF52025">
    <property type="entry name" value="PA domain"/>
    <property type="match status" value="1"/>
</dbReference>
<evidence type="ECO:0000256" key="5">
    <source>
        <dbReference type="ARBA" id="ARBA00022729"/>
    </source>
</evidence>
<evidence type="ECO:0000256" key="10">
    <source>
        <dbReference type="RuleBase" id="RU003355"/>
    </source>
</evidence>
<evidence type="ECO:0000256" key="11">
    <source>
        <dbReference type="SAM" id="MobiDB-lite"/>
    </source>
</evidence>
<reference evidence="16 17" key="1">
    <citation type="submission" date="2018-05" db="EMBL/GenBank/DDBJ databases">
        <title>Complete Genome Sequence of Deinococcus sp. strain 17bor-2.</title>
        <authorList>
            <person name="Srinivasan S."/>
        </authorList>
    </citation>
    <scope>NUCLEOTIDE SEQUENCE [LARGE SCALE GENOMIC DNA]</scope>
    <source>
        <strain evidence="16 17">17bor-2</strain>
    </source>
</reference>
<evidence type="ECO:0000259" key="14">
    <source>
        <dbReference type="Pfam" id="PF02225"/>
    </source>
</evidence>
<dbReference type="AlphaFoldDB" id="A0A2Z3JVC2"/>
<keyword evidence="17" id="KW-1185">Reference proteome</keyword>
<feature type="active site" description="Charge relay system" evidence="8 9">
    <location>
        <position position="218"/>
    </location>
</feature>
<protein>
    <submittedName>
        <fullName evidence="16">Peptidase S8</fullName>
    </submittedName>
</protein>
<dbReference type="InterPro" id="IPR023828">
    <property type="entry name" value="Peptidase_S8_Ser-AS"/>
</dbReference>
<evidence type="ECO:0000259" key="15">
    <source>
        <dbReference type="Pfam" id="PF06280"/>
    </source>
</evidence>
<feature type="signal peptide" evidence="12">
    <location>
        <begin position="1"/>
        <end position="20"/>
    </location>
</feature>
<dbReference type="PROSITE" id="PS00136">
    <property type="entry name" value="SUBTILASE_ASP"/>
    <property type="match status" value="1"/>
</dbReference>
<dbReference type="PROSITE" id="PS00137">
    <property type="entry name" value="SUBTILASE_HIS"/>
    <property type="match status" value="1"/>
</dbReference>
<comment type="similarity">
    <text evidence="1 9 10">Belongs to the peptidase S8 family.</text>
</comment>
<accession>A0A2Z3JVC2</accession>
<dbReference type="Gene3D" id="2.60.40.1710">
    <property type="entry name" value="Subtilisin-like superfamily"/>
    <property type="match status" value="1"/>
</dbReference>
<dbReference type="PROSITE" id="PS51257">
    <property type="entry name" value="PROKAR_LIPOPROTEIN"/>
    <property type="match status" value="1"/>
</dbReference>
<dbReference type="InterPro" id="IPR015500">
    <property type="entry name" value="Peptidase_S8_subtilisin-rel"/>
</dbReference>
<dbReference type="Gene3D" id="3.50.30.30">
    <property type="match status" value="1"/>
</dbReference>
<feature type="active site" description="Charge relay system" evidence="8 9">
    <location>
        <position position="540"/>
    </location>
</feature>
<evidence type="ECO:0000313" key="17">
    <source>
        <dbReference type="Proteomes" id="UP000245368"/>
    </source>
</evidence>
<dbReference type="InterPro" id="IPR010435">
    <property type="entry name" value="C5a/SBT2-like_Fn3"/>
</dbReference>
<dbReference type="GO" id="GO:0006508">
    <property type="term" value="P:proteolysis"/>
    <property type="evidence" value="ECO:0007669"/>
    <property type="project" value="UniProtKB-KW"/>
</dbReference>
<evidence type="ECO:0000313" key="16">
    <source>
        <dbReference type="EMBL" id="AWN24434.1"/>
    </source>
</evidence>
<feature type="active site" description="Charge relay system" evidence="8 9">
    <location>
        <position position="171"/>
    </location>
</feature>
<dbReference type="CDD" id="cd07489">
    <property type="entry name" value="Peptidases_S8_5"/>
    <property type="match status" value="1"/>
</dbReference>
<organism evidence="16 17">
    <name type="scientific">Deinococcus irradiatisoli</name>
    <dbReference type="NCBI Taxonomy" id="2202254"/>
    <lineage>
        <taxon>Bacteria</taxon>
        <taxon>Thermotogati</taxon>
        <taxon>Deinococcota</taxon>
        <taxon>Deinococci</taxon>
        <taxon>Deinococcales</taxon>
        <taxon>Deinococcaceae</taxon>
        <taxon>Deinococcus</taxon>
    </lineage>
</organism>